<dbReference type="RefSeq" id="WP_054802253.1">
    <property type="nucleotide sequence ID" value="NZ_CP096563.1"/>
</dbReference>
<dbReference type="EMBL" id="CP096563">
    <property type="protein sequence ID" value="UPU45117.1"/>
    <property type="molecule type" value="Genomic_DNA"/>
</dbReference>
<dbReference type="InterPro" id="IPR040611">
    <property type="entry name" value="AlkX_C"/>
</dbReference>
<dbReference type="Gene3D" id="1.10.357.10">
    <property type="entry name" value="Tetracycline Repressor, domain 2"/>
    <property type="match status" value="1"/>
</dbReference>
<protein>
    <submittedName>
        <fullName evidence="6">TetR family transcriptional regulator</fullName>
    </submittedName>
</protein>
<evidence type="ECO:0000259" key="5">
    <source>
        <dbReference type="PROSITE" id="PS50977"/>
    </source>
</evidence>
<dbReference type="PRINTS" id="PR00455">
    <property type="entry name" value="HTHTETR"/>
</dbReference>
<dbReference type="GO" id="GO:0003700">
    <property type="term" value="F:DNA-binding transcription factor activity"/>
    <property type="evidence" value="ECO:0007669"/>
    <property type="project" value="TreeGrafter"/>
</dbReference>
<feature type="domain" description="HTH tetR-type" evidence="5">
    <location>
        <begin position="16"/>
        <end position="76"/>
    </location>
</feature>
<dbReference type="Pfam" id="PF18556">
    <property type="entry name" value="TetR_C_35"/>
    <property type="match status" value="1"/>
</dbReference>
<keyword evidence="7" id="KW-1185">Reference proteome</keyword>
<sequence>MTSTPTRLPQKEASRLLLRTSVLDSMRELLTERDWSEVTLTVLAKHAGVSRQTLYNEFGSRQGLAEAYALRLADGFVDAVDEAMVANDGRAVEALTAGFGSFFASSATDPLVISLLTGEAKPDLLRLITTDSAVIIERASSRLAESFQRGWIQASPADAGILARAIARLGLSYISMPPESEASVAEDLGILLGPFIDVAREGRAVEGRAVEGRAGEGV</sequence>
<reference evidence="7" key="1">
    <citation type="journal article" date="2022" name="Environ. Microbiol.">
        <title>Functional analysis, diversity, and distribution of carbendazim hydrolases MheI and CbmA, responsible for the initial step in carbendazim degradation.</title>
        <authorList>
            <person name="Zhang M."/>
            <person name="Bai X."/>
            <person name="Li Q."/>
            <person name="Zhang L."/>
            <person name="Zhu Q."/>
            <person name="Gao S."/>
            <person name="Ke Z."/>
            <person name="Jiang M."/>
            <person name="Hu J."/>
            <person name="Qiu J."/>
            <person name="Hong Q."/>
        </authorList>
    </citation>
    <scope>NUCLEOTIDE SEQUENCE [LARGE SCALE GENOMIC DNA]</scope>
    <source>
        <strain evidence="7">djl-6</strain>
    </source>
</reference>
<keyword evidence="3" id="KW-0804">Transcription</keyword>
<dbReference type="Proteomes" id="UP000831484">
    <property type="component" value="Chromosome"/>
</dbReference>
<keyword evidence="1" id="KW-0805">Transcription regulation</keyword>
<dbReference type="PROSITE" id="PS50977">
    <property type="entry name" value="HTH_TETR_2"/>
    <property type="match status" value="1"/>
</dbReference>
<dbReference type="InterPro" id="IPR009057">
    <property type="entry name" value="Homeodomain-like_sf"/>
</dbReference>
<dbReference type="InterPro" id="IPR001647">
    <property type="entry name" value="HTH_TetR"/>
</dbReference>
<accession>A0AB38RJ33</accession>
<dbReference type="SUPFAM" id="SSF46689">
    <property type="entry name" value="Homeodomain-like"/>
    <property type="match status" value="1"/>
</dbReference>
<evidence type="ECO:0000256" key="3">
    <source>
        <dbReference type="ARBA" id="ARBA00023163"/>
    </source>
</evidence>
<dbReference type="Pfam" id="PF00440">
    <property type="entry name" value="TetR_N"/>
    <property type="match status" value="1"/>
</dbReference>
<dbReference type="PANTHER" id="PTHR30055">
    <property type="entry name" value="HTH-TYPE TRANSCRIPTIONAL REGULATOR RUTR"/>
    <property type="match status" value="1"/>
</dbReference>
<dbReference type="PANTHER" id="PTHR30055:SF234">
    <property type="entry name" value="HTH-TYPE TRANSCRIPTIONAL REGULATOR BETI"/>
    <property type="match status" value="1"/>
</dbReference>
<evidence type="ECO:0000256" key="2">
    <source>
        <dbReference type="ARBA" id="ARBA00023125"/>
    </source>
</evidence>
<dbReference type="AlphaFoldDB" id="A0AB38RJ33"/>
<gene>
    <name evidence="6" type="ORF">M0639_10640</name>
</gene>
<keyword evidence="2 4" id="KW-0238">DNA-binding</keyword>
<feature type="DNA-binding region" description="H-T-H motif" evidence="4">
    <location>
        <begin position="39"/>
        <end position="58"/>
    </location>
</feature>
<evidence type="ECO:0000313" key="7">
    <source>
        <dbReference type="Proteomes" id="UP000831484"/>
    </source>
</evidence>
<proteinExistence type="predicted"/>
<evidence type="ECO:0000313" key="6">
    <source>
        <dbReference type="EMBL" id="UPU45117.1"/>
    </source>
</evidence>
<organism evidence="6 7">
    <name type="scientific">Rhodococcus qingshengii JCM 15477</name>
    <dbReference type="NCBI Taxonomy" id="1303681"/>
    <lineage>
        <taxon>Bacteria</taxon>
        <taxon>Bacillati</taxon>
        <taxon>Actinomycetota</taxon>
        <taxon>Actinomycetes</taxon>
        <taxon>Mycobacteriales</taxon>
        <taxon>Nocardiaceae</taxon>
        <taxon>Rhodococcus</taxon>
        <taxon>Rhodococcus erythropolis group</taxon>
    </lineage>
</organism>
<name>A0AB38RJ33_RHOSG</name>
<evidence type="ECO:0000256" key="1">
    <source>
        <dbReference type="ARBA" id="ARBA00023015"/>
    </source>
</evidence>
<evidence type="ECO:0000256" key="4">
    <source>
        <dbReference type="PROSITE-ProRule" id="PRU00335"/>
    </source>
</evidence>
<dbReference type="GO" id="GO:0000976">
    <property type="term" value="F:transcription cis-regulatory region binding"/>
    <property type="evidence" value="ECO:0007669"/>
    <property type="project" value="TreeGrafter"/>
</dbReference>
<dbReference type="InterPro" id="IPR050109">
    <property type="entry name" value="HTH-type_TetR-like_transc_reg"/>
</dbReference>